<comment type="caution">
    <text evidence="1">The sequence shown here is derived from an EMBL/GenBank/DDBJ whole genome shotgun (WGS) entry which is preliminary data.</text>
</comment>
<keyword evidence="2" id="KW-1185">Reference proteome</keyword>
<protein>
    <submittedName>
        <fullName evidence="1">22695_t:CDS:1</fullName>
    </submittedName>
</protein>
<gene>
    <name evidence="1" type="ORF">RPERSI_LOCUS24899</name>
</gene>
<sequence>EFVFPINSYPTNPQDPPPPIISLIISRMLLDFSEIIIIQVYTSFSDKLYTLRDNKNKFSVDIYGGYGKRHTISKELTQDIREIVSACKDIAQNFGSICGDSWDRISMDIRGLYTIKSFSTNLTDVSSQPTGDSKISLQN</sequence>
<proteinExistence type="predicted"/>
<feature type="non-terminal residue" evidence="1">
    <location>
        <position position="1"/>
    </location>
</feature>
<feature type="non-terminal residue" evidence="1">
    <location>
        <position position="139"/>
    </location>
</feature>
<organism evidence="1 2">
    <name type="scientific">Racocetra persica</name>
    <dbReference type="NCBI Taxonomy" id="160502"/>
    <lineage>
        <taxon>Eukaryota</taxon>
        <taxon>Fungi</taxon>
        <taxon>Fungi incertae sedis</taxon>
        <taxon>Mucoromycota</taxon>
        <taxon>Glomeromycotina</taxon>
        <taxon>Glomeromycetes</taxon>
        <taxon>Diversisporales</taxon>
        <taxon>Gigasporaceae</taxon>
        <taxon>Racocetra</taxon>
    </lineage>
</organism>
<name>A0ACA9S0T7_9GLOM</name>
<evidence type="ECO:0000313" key="1">
    <source>
        <dbReference type="EMBL" id="CAG8818382.1"/>
    </source>
</evidence>
<dbReference type="Proteomes" id="UP000789920">
    <property type="component" value="Unassembled WGS sequence"/>
</dbReference>
<dbReference type="EMBL" id="CAJVQC010080937">
    <property type="protein sequence ID" value="CAG8818382.1"/>
    <property type="molecule type" value="Genomic_DNA"/>
</dbReference>
<accession>A0ACA9S0T7</accession>
<evidence type="ECO:0000313" key="2">
    <source>
        <dbReference type="Proteomes" id="UP000789920"/>
    </source>
</evidence>
<reference evidence="1" key="1">
    <citation type="submission" date="2021-06" db="EMBL/GenBank/DDBJ databases">
        <authorList>
            <person name="Kallberg Y."/>
            <person name="Tangrot J."/>
            <person name="Rosling A."/>
        </authorList>
    </citation>
    <scope>NUCLEOTIDE SEQUENCE</scope>
    <source>
        <strain evidence="1">MA461A</strain>
    </source>
</reference>